<organism evidence="3 4">
    <name type="scientific">Malus baccata</name>
    <name type="common">Siberian crab apple</name>
    <name type="synonym">Pyrus baccata</name>
    <dbReference type="NCBI Taxonomy" id="106549"/>
    <lineage>
        <taxon>Eukaryota</taxon>
        <taxon>Viridiplantae</taxon>
        <taxon>Streptophyta</taxon>
        <taxon>Embryophyta</taxon>
        <taxon>Tracheophyta</taxon>
        <taxon>Spermatophyta</taxon>
        <taxon>Magnoliopsida</taxon>
        <taxon>eudicotyledons</taxon>
        <taxon>Gunneridae</taxon>
        <taxon>Pentapetalae</taxon>
        <taxon>rosids</taxon>
        <taxon>fabids</taxon>
        <taxon>Rosales</taxon>
        <taxon>Rosaceae</taxon>
        <taxon>Amygdaloideae</taxon>
        <taxon>Maleae</taxon>
        <taxon>Malus</taxon>
    </lineage>
</organism>
<accession>A0A540KBZ6</accession>
<sequence>MRQFLHSPSPAASPQPQPHVNSRFPHPLATASTTTAFSLLLFLLVCFQKITGSGLPRNPTLTPPPVLLLRPPPSDRLVLFDMPIRPRRLRVRVLRHNPTH</sequence>
<dbReference type="Proteomes" id="UP000315295">
    <property type="component" value="Unassembled WGS sequence"/>
</dbReference>
<feature type="transmembrane region" description="Helical" evidence="2">
    <location>
        <begin position="28"/>
        <end position="47"/>
    </location>
</feature>
<keyword evidence="2" id="KW-0472">Membrane</keyword>
<name>A0A540KBZ6_MALBA</name>
<keyword evidence="4" id="KW-1185">Reference proteome</keyword>
<protein>
    <submittedName>
        <fullName evidence="3">Uncharacterized protein</fullName>
    </submittedName>
</protein>
<proteinExistence type="predicted"/>
<keyword evidence="2" id="KW-1133">Transmembrane helix</keyword>
<evidence type="ECO:0000256" key="2">
    <source>
        <dbReference type="SAM" id="Phobius"/>
    </source>
</evidence>
<keyword evidence="2" id="KW-0812">Transmembrane</keyword>
<evidence type="ECO:0000313" key="3">
    <source>
        <dbReference type="EMBL" id="TQD71753.1"/>
    </source>
</evidence>
<dbReference type="AlphaFoldDB" id="A0A540KBZ6"/>
<gene>
    <name evidence="3" type="ORF">C1H46_042713</name>
</gene>
<reference evidence="3 4" key="1">
    <citation type="journal article" date="2019" name="G3 (Bethesda)">
        <title>Sequencing of a Wild Apple (Malus baccata) Genome Unravels the Differences Between Cultivated and Wild Apple Species Regarding Disease Resistance and Cold Tolerance.</title>
        <authorList>
            <person name="Chen X."/>
        </authorList>
    </citation>
    <scope>NUCLEOTIDE SEQUENCE [LARGE SCALE GENOMIC DNA]</scope>
    <source>
        <strain evidence="4">cv. Shandingzi</strain>
        <tissue evidence="3">Leaves</tissue>
    </source>
</reference>
<feature type="region of interest" description="Disordered" evidence="1">
    <location>
        <begin position="1"/>
        <end position="27"/>
    </location>
</feature>
<dbReference type="EMBL" id="VIEB01001495">
    <property type="protein sequence ID" value="TQD71753.1"/>
    <property type="molecule type" value="Genomic_DNA"/>
</dbReference>
<evidence type="ECO:0000256" key="1">
    <source>
        <dbReference type="SAM" id="MobiDB-lite"/>
    </source>
</evidence>
<comment type="caution">
    <text evidence="3">The sequence shown here is derived from an EMBL/GenBank/DDBJ whole genome shotgun (WGS) entry which is preliminary data.</text>
</comment>
<evidence type="ECO:0000313" key="4">
    <source>
        <dbReference type="Proteomes" id="UP000315295"/>
    </source>
</evidence>